<evidence type="ECO:0000256" key="2">
    <source>
        <dbReference type="ARBA" id="ARBA00022801"/>
    </source>
</evidence>
<dbReference type="AlphaFoldDB" id="R3W296"/>
<comment type="similarity">
    <text evidence="1 4">Belongs to the glycosyl hydrolase 1 family.</text>
</comment>
<sequence length="484" mass="56132">MKKLPTGFKKDFLWGGAVAACQVEGEYLKDGRGLSTSDIHMYDQNLDRLHYGLEGGGTLAYIKAAAEDTEGYYPKRHGIDFYNTYPEDLKLMAEMGFTCFRSSFSWSRIFPNGDELEPNEEGLKFYDRFIDELLKYGMEPIMTISHYDMPLHLVTEYGGFGNRKVIDFFVRYAKVLMERYHDKVTYWIVANQINLIPIVRFGLLGIYDDQVPEEKMDQLMYQAVHNLFVACAKTTELARTIDPAMQMGIMLADGTNYPATCHPEDVALTMKRNRLQNYYFTDIAFRGEYPTYILRYFEEQNIKIEMEPEDEKLLKENTMDFLAMSYYSSSVIDHKKNEYKAFDMSQNPYLEPTPWEWRMDPLGFYNALSQNWDRYQKPIIVAENGLGALDEIQADGSIQDDYRIDYIRKHIEAMKMAVLDGVDILAYCWWGPIDIVSSSTAEMSKRYGLIHVDLDDLGQGSAKRTRKKSFSWYQKVIASNGEEL</sequence>
<proteinExistence type="inferred from homology"/>
<dbReference type="InterPro" id="IPR001360">
    <property type="entry name" value="Glyco_hydro_1"/>
</dbReference>
<dbReference type="eggNOG" id="COG2723">
    <property type="taxonomic scope" value="Bacteria"/>
</dbReference>
<dbReference type="GO" id="GO:0008422">
    <property type="term" value="F:beta-glucosidase activity"/>
    <property type="evidence" value="ECO:0007669"/>
    <property type="project" value="TreeGrafter"/>
</dbReference>
<dbReference type="OrthoDB" id="1688691at2"/>
<dbReference type="PANTHER" id="PTHR10353">
    <property type="entry name" value="GLYCOSYL HYDROLASE"/>
    <property type="match status" value="1"/>
</dbReference>
<keyword evidence="3" id="KW-0326">Glycosidase</keyword>
<dbReference type="EMBL" id="AJAT01000018">
    <property type="protein sequence ID" value="EOL41546.1"/>
    <property type="molecule type" value="Genomic_DNA"/>
</dbReference>
<protein>
    <recommendedName>
        <fullName evidence="7">6-phospho-beta-glucosidase</fullName>
    </recommendedName>
</protein>
<keyword evidence="2" id="KW-0378">Hydrolase</keyword>
<dbReference type="STRING" id="154621.RV11_GL000920"/>
<organism evidence="5 6">
    <name type="scientific">Enterococcus phoeniculicola ATCC BAA-412</name>
    <dbReference type="NCBI Taxonomy" id="1158610"/>
    <lineage>
        <taxon>Bacteria</taxon>
        <taxon>Bacillati</taxon>
        <taxon>Bacillota</taxon>
        <taxon>Bacilli</taxon>
        <taxon>Lactobacillales</taxon>
        <taxon>Enterococcaceae</taxon>
        <taxon>Enterococcus</taxon>
    </lineage>
</organism>
<dbReference type="FunFam" id="3.20.20.80:FF:000004">
    <property type="entry name" value="Beta-glucosidase 6-phospho-beta-glucosidase"/>
    <property type="match status" value="1"/>
</dbReference>
<evidence type="ECO:0000313" key="6">
    <source>
        <dbReference type="Proteomes" id="UP000013785"/>
    </source>
</evidence>
<dbReference type="GO" id="GO:0016052">
    <property type="term" value="P:carbohydrate catabolic process"/>
    <property type="evidence" value="ECO:0007669"/>
    <property type="project" value="TreeGrafter"/>
</dbReference>
<evidence type="ECO:0000256" key="4">
    <source>
        <dbReference type="RuleBase" id="RU003690"/>
    </source>
</evidence>
<evidence type="ECO:0000313" key="5">
    <source>
        <dbReference type="EMBL" id="EOL41546.1"/>
    </source>
</evidence>
<dbReference type="Proteomes" id="UP000013785">
    <property type="component" value="Unassembled WGS sequence"/>
</dbReference>
<dbReference type="RefSeq" id="WP_010769743.1">
    <property type="nucleotide sequence ID" value="NZ_ASWE01000001.1"/>
</dbReference>
<dbReference type="SUPFAM" id="SSF51445">
    <property type="entry name" value="(Trans)glycosidases"/>
    <property type="match status" value="1"/>
</dbReference>
<evidence type="ECO:0000256" key="1">
    <source>
        <dbReference type="ARBA" id="ARBA00010838"/>
    </source>
</evidence>
<dbReference type="GO" id="GO:0005829">
    <property type="term" value="C:cytosol"/>
    <property type="evidence" value="ECO:0007669"/>
    <property type="project" value="TreeGrafter"/>
</dbReference>
<dbReference type="Pfam" id="PF00232">
    <property type="entry name" value="Glyco_hydro_1"/>
    <property type="match status" value="1"/>
</dbReference>
<accession>R3W296</accession>
<dbReference type="InterPro" id="IPR017853">
    <property type="entry name" value="GH"/>
</dbReference>
<dbReference type="Gene3D" id="3.20.20.80">
    <property type="entry name" value="Glycosidases"/>
    <property type="match status" value="1"/>
</dbReference>
<comment type="caution">
    <text evidence="5">The sequence shown here is derived from an EMBL/GenBank/DDBJ whole genome shotgun (WGS) entry which is preliminary data.</text>
</comment>
<keyword evidence="6" id="KW-1185">Reference proteome</keyword>
<evidence type="ECO:0000256" key="3">
    <source>
        <dbReference type="ARBA" id="ARBA00023295"/>
    </source>
</evidence>
<dbReference type="HOGENOM" id="CLU_001859_0_2_9"/>
<dbReference type="PANTHER" id="PTHR10353:SF122">
    <property type="entry name" value="6-PHOSPHO-BETA-GLUCOSIDASE ASCB-RELATED"/>
    <property type="match status" value="1"/>
</dbReference>
<gene>
    <name evidence="5" type="ORF">UC3_03109</name>
</gene>
<name>R3W296_9ENTE</name>
<evidence type="ECO:0008006" key="7">
    <source>
        <dbReference type="Google" id="ProtNLM"/>
    </source>
</evidence>
<dbReference type="PRINTS" id="PR00131">
    <property type="entry name" value="GLHYDRLASE1"/>
</dbReference>
<dbReference type="PATRIC" id="fig|1158610.3.peg.3096"/>
<reference evidence="5 6" key="1">
    <citation type="submission" date="2013-02" db="EMBL/GenBank/DDBJ databases">
        <title>The Genome Sequence of Enterococcus phoeniculicola BAA-412.</title>
        <authorList>
            <consortium name="The Broad Institute Genome Sequencing Platform"/>
            <consortium name="The Broad Institute Genome Sequencing Center for Infectious Disease"/>
            <person name="Earl A.M."/>
            <person name="Gilmore M.S."/>
            <person name="Lebreton F."/>
            <person name="Walker B."/>
            <person name="Young S.K."/>
            <person name="Zeng Q."/>
            <person name="Gargeya S."/>
            <person name="Fitzgerald M."/>
            <person name="Haas B."/>
            <person name="Abouelleil A."/>
            <person name="Alvarado L."/>
            <person name="Arachchi H.M."/>
            <person name="Berlin A.M."/>
            <person name="Chapman S.B."/>
            <person name="Dewar J."/>
            <person name="Goldberg J."/>
            <person name="Griggs A."/>
            <person name="Gujja S."/>
            <person name="Hansen M."/>
            <person name="Howarth C."/>
            <person name="Imamovic A."/>
            <person name="Larimer J."/>
            <person name="McCowan C."/>
            <person name="Murphy C."/>
            <person name="Neiman D."/>
            <person name="Pearson M."/>
            <person name="Priest M."/>
            <person name="Roberts A."/>
            <person name="Saif S."/>
            <person name="Shea T."/>
            <person name="Sisk P."/>
            <person name="Sykes S."/>
            <person name="Wortman J."/>
            <person name="Nusbaum C."/>
            <person name="Birren B."/>
        </authorList>
    </citation>
    <scope>NUCLEOTIDE SEQUENCE [LARGE SCALE GENOMIC DNA]</scope>
    <source>
        <strain evidence="5 6">ATCC BAA-412</strain>
    </source>
</reference>